<name>A0ABS9QN27_9HYPH</name>
<accession>A0ABS9QN27</accession>
<keyword evidence="3" id="KW-1185">Reference proteome</keyword>
<evidence type="ECO:0008006" key="4">
    <source>
        <dbReference type="Google" id="ProtNLM"/>
    </source>
</evidence>
<dbReference type="EMBL" id="JAKREW010000034">
    <property type="protein sequence ID" value="MCG7508131.1"/>
    <property type="molecule type" value="Genomic_DNA"/>
</dbReference>
<sequence>MQEPFEPKGPPTTVDDNFDKAAIAVIVVFGALIIGGLMAANLVYGHRNGFLYALGAAGTAWIAGHMILFDLPRAYAAMVAASFLLALLSTLALA</sequence>
<gene>
    <name evidence="2" type="ORF">L4923_24115</name>
</gene>
<evidence type="ECO:0000313" key="3">
    <source>
        <dbReference type="Proteomes" id="UP001201701"/>
    </source>
</evidence>
<comment type="caution">
    <text evidence="2">The sequence shown here is derived from an EMBL/GenBank/DDBJ whole genome shotgun (WGS) entry which is preliminary data.</text>
</comment>
<dbReference type="Proteomes" id="UP001201701">
    <property type="component" value="Unassembled WGS sequence"/>
</dbReference>
<organism evidence="2 3">
    <name type="scientific">Mesorhizobium retamae</name>
    <dbReference type="NCBI Taxonomy" id="2912854"/>
    <lineage>
        <taxon>Bacteria</taxon>
        <taxon>Pseudomonadati</taxon>
        <taxon>Pseudomonadota</taxon>
        <taxon>Alphaproteobacteria</taxon>
        <taxon>Hyphomicrobiales</taxon>
        <taxon>Phyllobacteriaceae</taxon>
        <taxon>Mesorhizobium</taxon>
    </lineage>
</organism>
<feature type="transmembrane region" description="Helical" evidence="1">
    <location>
        <begin position="20"/>
        <end position="43"/>
    </location>
</feature>
<protein>
    <recommendedName>
        <fullName evidence="4">GGDEF domain-containing protein</fullName>
    </recommendedName>
</protein>
<evidence type="ECO:0000256" key="1">
    <source>
        <dbReference type="SAM" id="Phobius"/>
    </source>
</evidence>
<proteinExistence type="predicted"/>
<evidence type="ECO:0000313" key="2">
    <source>
        <dbReference type="EMBL" id="MCG7508131.1"/>
    </source>
</evidence>
<dbReference type="RefSeq" id="WP_239369649.1">
    <property type="nucleotide sequence ID" value="NZ_JAKREW010000034.1"/>
</dbReference>
<keyword evidence="1" id="KW-0472">Membrane</keyword>
<reference evidence="2 3" key="1">
    <citation type="submission" date="2022-02" db="EMBL/GenBank/DDBJ databases">
        <title>Draft genome sequence of Mezorhizobium retamae strain IRAMC:0171 isolated from Retama raetam nodules.</title>
        <authorList>
            <person name="Bengaied R."/>
            <person name="Sbissi I."/>
            <person name="Huber K."/>
            <person name="Ghodbane F."/>
            <person name="Nouioui I."/>
            <person name="Tarhouni M."/>
            <person name="Gtari M."/>
        </authorList>
    </citation>
    <scope>NUCLEOTIDE SEQUENCE [LARGE SCALE GENOMIC DNA]</scope>
    <source>
        <strain evidence="2 3">IRAMC:0171</strain>
    </source>
</reference>
<feature type="transmembrane region" description="Helical" evidence="1">
    <location>
        <begin position="50"/>
        <end position="68"/>
    </location>
</feature>
<keyword evidence="1" id="KW-1133">Transmembrane helix</keyword>
<feature type="transmembrane region" description="Helical" evidence="1">
    <location>
        <begin position="74"/>
        <end position="93"/>
    </location>
</feature>
<keyword evidence="1" id="KW-0812">Transmembrane</keyword>